<gene>
    <name evidence="4" type="ORF">L596_025470</name>
</gene>
<dbReference type="AlphaFoldDB" id="A0A4U5M7W1"/>
<evidence type="ECO:0000256" key="2">
    <source>
        <dbReference type="SAM" id="Phobius"/>
    </source>
</evidence>
<accession>A0A4U5M7W1</accession>
<name>A0A4U5M7W1_STECR</name>
<evidence type="ECO:0000259" key="3">
    <source>
        <dbReference type="PROSITE" id="PS00022"/>
    </source>
</evidence>
<keyword evidence="2" id="KW-0812">Transmembrane</keyword>
<dbReference type="Proteomes" id="UP000298663">
    <property type="component" value="Unassembled WGS sequence"/>
</dbReference>
<evidence type="ECO:0000313" key="4">
    <source>
        <dbReference type="EMBL" id="TKR65006.1"/>
    </source>
</evidence>
<organism evidence="4 5">
    <name type="scientific">Steinernema carpocapsae</name>
    <name type="common">Entomopathogenic nematode</name>
    <dbReference type="NCBI Taxonomy" id="34508"/>
    <lineage>
        <taxon>Eukaryota</taxon>
        <taxon>Metazoa</taxon>
        <taxon>Ecdysozoa</taxon>
        <taxon>Nematoda</taxon>
        <taxon>Chromadorea</taxon>
        <taxon>Rhabditida</taxon>
        <taxon>Tylenchina</taxon>
        <taxon>Panagrolaimomorpha</taxon>
        <taxon>Strongyloidoidea</taxon>
        <taxon>Steinernematidae</taxon>
        <taxon>Steinernema</taxon>
    </lineage>
</organism>
<feature type="domain" description="EGF-like" evidence="3">
    <location>
        <begin position="261"/>
        <end position="272"/>
    </location>
</feature>
<feature type="compositionally biased region" description="Basic and acidic residues" evidence="1">
    <location>
        <begin position="378"/>
        <end position="396"/>
    </location>
</feature>
<evidence type="ECO:0000256" key="1">
    <source>
        <dbReference type="SAM" id="MobiDB-lite"/>
    </source>
</evidence>
<feature type="region of interest" description="Disordered" evidence="1">
    <location>
        <begin position="344"/>
        <end position="396"/>
    </location>
</feature>
<keyword evidence="5" id="KW-1185">Reference proteome</keyword>
<sequence length="396" mass="45436">MRFTAKIAGKTFQETEIVWNLPETWSPLSRFASASNSPYFASASRRAVVQIAMLSTLSPPLLFAFLCFVGRLHAGQIHNTNMLNCTSQVYQPRSSCSPLEPQNVKTEVVYVPLGGSVRLRCRALDITRIEKIPIATAGKNCTAQRSIWDPSLIKDNRSVFWTTTVKDEDAKKTFRLLTNFTLEGIFLQQVHNASFDCHVVTDRFEFISRQRIVMQDCDRNPNVDLRVHRNYRNPCQFGECYIESNKTKRDNSTPDIESLRCKCVEQYTGEFCTEQKEGAIWREIGFHSPLIGYFVGMGILLFLNYLHEKLNAAPRITLRDIVPDPGYPVEDLRLLYPAAYIQLPSEDKPKKPEDDEEKKIAPIEEETSLKRRKKKQNEKKPDDDSRTSEGQKKKED</sequence>
<feature type="transmembrane region" description="Helical" evidence="2">
    <location>
        <begin position="290"/>
        <end position="307"/>
    </location>
</feature>
<dbReference type="PROSITE" id="PS00022">
    <property type="entry name" value="EGF_1"/>
    <property type="match status" value="1"/>
</dbReference>
<feature type="compositionally biased region" description="Basic and acidic residues" evidence="1">
    <location>
        <begin position="345"/>
        <end position="362"/>
    </location>
</feature>
<evidence type="ECO:0000313" key="5">
    <source>
        <dbReference type="Proteomes" id="UP000298663"/>
    </source>
</evidence>
<comment type="caution">
    <text evidence="4">The sequence shown here is derived from an EMBL/GenBank/DDBJ whole genome shotgun (WGS) entry which is preliminary data.</text>
</comment>
<keyword evidence="2" id="KW-1133">Transmembrane helix</keyword>
<dbReference type="EMBL" id="AZBU02000009">
    <property type="protein sequence ID" value="TKR65006.1"/>
    <property type="molecule type" value="Genomic_DNA"/>
</dbReference>
<keyword evidence="2" id="KW-0472">Membrane</keyword>
<reference evidence="4 5" key="2">
    <citation type="journal article" date="2019" name="G3 (Bethesda)">
        <title>Hybrid Assembly of the Genome of the Entomopathogenic Nematode Steinernema carpocapsae Identifies the X-Chromosome.</title>
        <authorList>
            <person name="Serra L."/>
            <person name="Macchietto M."/>
            <person name="Macias-Munoz A."/>
            <person name="McGill C.J."/>
            <person name="Rodriguez I.M."/>
            <person name="Rodriguez B."/>
            <person name="Murad R."/>
            <person name="Mortazavi A."/>
        </authorList>
    </citation>
    <scope>NUCLEOTIDE SEQUENCE [LARGE SCALE GENOMIC DNA]</scope>
    <source>
        <strain evidence="4 5">ALL</strain>
    </source>
</reference>
<proteinExistence type="predicted"/>
<reference evidence="4 5" key="1">
    <citation type="journal article" date="2015" name="Genome Biol.">
        <title>Comparative genomics of Steinernema reveals deeply conserved gene regulatory networks.</title>
        <authorList>
            <person name="Dillman A.R."/>
            <person name="Macchietto M."/>
            <person name="Porter C.F."/>
            <person name="Rogers A."/>
            <person name="Williams B."/>
            <person name="Antoshechkin I."/>
            <person name="Lee M.M."/>
            <person name="Goodwin Z."/>
            <person name="Lu X."/>
            <person name="Lewis E.E."/>
            <person name="Goodrich-Blair H."/>
            <person name="Stock S.P."/>
            <person name="Adams B.J."/>
            <person name="Sternberg P.W."/>
            <person name="Mortazavi A."/>
        </authorList>
    </citation>
    <scope>NUCLEOTIDE SEQUENCE [LARGE SCALE GENOMIC DNA]</scope>
    <source>
        <strain evidence="4 5">ALL</strain>
    </source>
</reference>
<dbReference type="InterPro" id="IPR000742">
    <property type="entry name" value="EGF"/>
</dbReference>
<dbReference type="OrthoDB" id="5777816at2759"/>
<protein>
    <recommendedName>
        <fullName evidence="3">EGF-like domain-containing protein</fullName>
    </recommendedName>
</protein>